<dbReference type="Proteomes" id="UP001324115">
    <property type="component" value="Unassembled WGS sequence"/>
</dbReference>
<keyword evidence="2" id="KW-1185">Reference proteome</keyword>
<comment type="caution">
    <text evidence="1">The sequence shown here is derived from an EMBL/GenBank/DDBJ whole genome shotgun (WGS) entry which is preliminary data.</text>
</comment>
<dbReference type="AlphaFoldDB" id="A0AAN7E9G1"/>
<accession>A0AAN7E9G1</accession>
<protein>
    <submittedName>
        <fullName evidence="1">Uncharacterized protein</fullName>
    </submittedName>
</protein>
<sequence>MLLPWMNVHCHSLQIHLLYQMYQPFNPNVILLSWNGEGDSDLGDKFRIVEGFSDDEGIQGLDSLSLTSLSNTLT</sequence>
<reference evidence="1 2" key="1">
    <citation type="journal article" date="2023" name="G3 (Bethesda)">
        <title>A haplotype-resolved chromosome-scale genome for Quercus rubra L. provides insights into the genetics of adaptive traits for red oak species.</title>
        <authorList>
            <person name="Kapoor B."/>
            <person name="Jenkins J."/>
            <person name="Schmutz J."/>
            <person name="Zhebentyayeva T."/>
            <person name="Kuelheim C."/>
            <person name="Coggeshall M."/>
            <person name="Heim C."/>
            <person name="Lasky J.R."/>
            <person name="Leites L."/>
            <person name="Islam-Faridi N."/>
            <person name="Romero-Severson J."/>
            <person name="DeLeo V.L."/>
            <person name="Lucas S.M."/>
            <person name="Lazic D."/>
            <person name="Gailing O."/>
            <person name="Carlson J."/>
            <person name="Staton M."/>
        </authorList>
    </citation>
    <scope>NUCLEOTIDE SEQUENCE [LARGE SCALE GENOMIC DNA]</scope>
    <source>
        <strain evidence="1">Pseudo-F2</strain>
    </source>
</reference>
<proteinExistence type="predicted"/>
<dbReference type="EMBL" id="JAXUIC010000010">
    <property type="protein sequence ID" value="KAK4566339.1"/>
    <property type="molecule type" value="Genomic_DNA"/>
</dbReference>
<organism evidence="1 2">
    <name type="scientific">Quercus rubra</name>
    <name type="common">Northern red oak</name>
    <name type="synonym">Quercus borealis</name>
    <dbReference type="NCBI Taxonomy" id="3512"/>
    <lineage>
        <taxon>Eukaryota</taxon>
        <taxon>Viridiplantae</taxon>
        <taxon>Streptophyta</taxon>
        <taxon>Embryophyta</taxon>
        <taxon>Tracheophyta</taxon>
        <taxon>Spermatophyta</taxon>
        <taxon>Magnoliopsida</taxon>
        <taxon>eudicotyledons</taxon>
        <taxon>Gunneridae</taxon>
        <taxon>Pentapetalae</taxon>
        <taxon>rosids</taxon>
        <taxon>fabids</taxon>
        <taxon>Fagales</taxon>
        <taxon>Fagaceae</taxon>
        <taxon>Quercus</taxon>
    </lineage>
</organism>
<evidence type="ECO:0000313" key="2">
    <source>
        <dbReference type="Proteomes" id="UP001324115"/>
    </source>
</evidence>
<evidence type="ECO:0000313" key="1">
    <source>
        <dbReference type="EMBL" id="KAK4566339.1"/>
    </source>
</evidence>
<gene>
    <name evidence="1" type="ORF">RGQ29_002548</name>
</gene>
<name>A0AAN7E9G1_QUERU</name>